<dbReference type="SUPFAM" id="SSF53098">
    <property type="entry name" value="Ribonuclease H-like"/>
    <property type="match status" value="1"/>
</dbReference>
<dbReference type="Proteomes" id="UP001172457">
    <property type="component" value="Chromosome 4"/>
</dbReference>
<keyword evidence="1" id="KW-0812">Transmembrane</keyword>
<proteinExistence type="predicted"/>
<dbReference type="AlphaFoldDB" id="A0AA38WLK7"/>
<keyword evidence="3" id="KW-1185">Reference proteome</keyword>
<dbReference type="PANTHER" id="PTHR42648:SF26">
    <property type="entry name" value="INTEGRASE CATALYTIC DOMAIN-CONTAINING PROTEIN"/>
    <property type="match status" value="1"/>
</dbReference>
<dbReference type="InterPro" id="IPR012337">
    <property type="entry name" value="RNaseH-like_sf"/>
</dbReference>
<evidence type="ECO:0000313" key="3">
    <source>
        <dbReference type="Proteomes" id="UP001172457"/>
    </source>
</evidence>
<evidence type="ECO:0000256" key="1">
    <source>
        <dbReference type="SAM" id="Phobius"/>
    </source>
</evidence>
<dbReference type="PANTHER" id="PTHR42648">
    <property type="entry name" value="TRANSPOSASE, PUTATIVE-RELATED"/>
    <property type="match status" value="1"/>
</dbReference>
<comment type="caution">
    <text evidence="2">The sequence shown here is derived from an EMBL/GenBank/DDBJ whole genome shotgun (WGS) entry which is preliminary data.</text>
</comment>
<gene>
    <name evidence="2" type="ORF">OSB04_016951</name>
</gene>
<feature type="transmembrane region" description="Helical" evidence="1">
    <location>
        <begin position="60"/>
        <end position="85"/>
    </location>
</feature>
<dbReference type="InterPro" id="IPR036397">
    <property type="entry name" value="RNaseH_sf"/>
</dbReference>
<keyword evidence="1" id="KW-1133">Transmembrane helix</keyword>
<dbReference type="EMBL" id="JARYMX010000004">
    <property type="protein sequence ID" value="KAJ9552906.1"/>
    <property type="molecule type" value="Genomic_DNA"/>
</dbReference>
<protein>
    <recommendedName>
        <fullName evidence="4">Integrase catalytic domain-containing protein</fullName>
    </recommendedName>
</protein>
<dbReference type="GO" id="GO:0003676">
    <property type="term" value="F:nucleic acid binding"/>
    <property type="evidence" value="ECO:0007669"/>
    <property type="project" value="InterPro"/>
</dbReference>
<name>A0AA38WLK7_9ASTR</name>
<keyword evidence="1" id="KW-0472">Membrane</keyword>
<evidence type="ECO:0008006" key="4">
    <source>
        <dbReference type="Google" id="ProtNLM"/>
    </source>
</evidence>
<reference evidence="2" key="1">
    <citation type="submission" date="2023-03" db="EMBL/GenBank/DDBJ databases">
        <title>Chromosome-scale reference genome and RAD-based genetic map of yellow starthistle (Centaurea solstitialis) reveal putative structural variation and QTLs associated with invader traits.</title>
        <authorList>
            <person name="Reatini B."/>
            <person name="Cang F.A."/>
            <person name="Jiang Q."/>
            <person name="Mckibben M.T.W."/>
            <person name="Barker M.S."/>
            <person name="Rieseberg L.H."/>
            <person name="Dlugosch K.M."/>
        </authorList>
    </citation>
    <scope>NUCLEOTIDE SEQUENCE</scope>
    <source>
        <strain evidence="2">CAN-66</strain>
        <tissue evidence="2">Leaf</tissue>
    </source>
</reference>
<accession>A0AA38WLK7</accession>
<sequence>MKFTTSAILYRSHHILDLIYCDVWGLTPSPSLDGHRYFLLCVDHYTRYMWLYPLSQKSNVYATLTNFITMPHFAVTLAFFTATLARYFLSLAKRFCGVSPQTWLKLAFH</sequence>
<dbReference type="InterPro" id="IPR039537">
    <property type="entry name" value="Retrotran_Ty1/copia-like"/>
</dbReference>
<organism evidence="2 3">
    <name type="scientific">Centaurea solstitialis</name>
    <name type="common">yellow star-thistle</name>
    <dbReference type="NCBI Taxonomy" id="347529"/>
    <lineage>
        <taxon>Eukaryota</taxon>
        <taxon>Viridiplantae</taxon>
        <taxon>Streptophyta</taxon>
        <taxon>Embryophyta</taxon>
        <taxon>Tracheophyta</taxon>
        <taxon>Spermatophyta</taxon>
        <taxon>Magnoliopsida</taxon>
        <taxon>eudicotyledons</taxon>
        <taxon>Gunneridae</taxon>
        <taxon>Pentapetalae</taxon>
        <taxon>asterids</taxon>
        <taxon>campanulids</taxon>
        <taxon>Asterales</taxon>
        <taxon>Asteraceae</taxon>
        <taxon>Carduoideae</taxon>
        <taxon>Cardueae</taxon>
        <taxon>Centaureinae</taxon>
        <taxon>Centaurea</taxon>
    </lineage>
</organism>
<dbReference type="Gene3D" id="3.30.420.10">
    <property type="entry name" value="Ribonuclease H-like superfamily/Ribonuclease H"/>
    <property type="match status" value="1"/>
</dbReference>
<evidence type="ECO:0000313" key="2">
    <source>
        <dbReference type="EMBL" id="KAJ9552906.1"/>
    </source>
</evidence>